<dbReference type="Gene3D" id="3.60.21.10">
    <property type="match status" value="1"/>
</dbReference>
<evidence type="ECO:0000313" key="4">
    <source>
        <dbReference type="Proteomes" id="UP000192796"/>
    </source>
</evidence>
<dbReference type="InterPro" id="IPR052169">
    <property type="entry name" value="CW_Biosynth-Accessory"/>
</dbReference>
<name>A0A1V9FX25_9BACT</name>
<gene>
    <name evidence="3" type="ORF">A3860_26655</name>
</gene>
<dbReference type="Pfam" id="PF09587">
    <property type="entry name" value="PGA_cap"/>
    <property type="match status" value="1"/>
</dbReference>
<dbReference type="InterPro" id="IPR029052">
    <property type="entry name" value="Metallo-depent_PP-like"/>
</dbReference>
<accession>A0A1V9FX25</accession>
<dbReference type="STRING" id="1703345.A3860_26655"/>
<keyword evidence="4" id="KW-1185">Reference proteome</keyword>
<comment type="similarity">
    <text evidence="1">Belongs to the CapA family.</text>
</comment>
<reference evidence="3 4" key="1">
    <citation type="submission" date="2016-03" db="EMBL/GenBank/DDBJ databases">
        <title>Niastella vici sp. nov., isolated from farmland soil.</title>
        <authorList>
            <person name="Chen L."/>
            <person name="Wang D."/>
            <person name="Yang S."/>
            <person name="Wang G."/>
        </authorList>
    </citation>
    <scope>NUCLEOTIDE SEQUENCE [LARGE SCALE GENOMIC DNA]</scope>
    <source>
        <strain evidence="3 4">DJ57</strain>
    </source>
</reference>
<feature type="domain" description="Capsule synthesis protein CapA" evidence="2">
    <location>
        <begin position="2"/>
        <end position="246"/>
    </location>
</feature>
<dbReference type="AlphaFoldDB" id="A0A1V9FX25"/>
<dbReference type="RefSeq" id="WP_081148329.1">
    <property type="nucleotide sequence ID" value="NZ_LVYD01000048.1"/>
</dbReference>
<dbReference type="InterPro" id="IPR019079">
    <property type="entry name" value="Capsule_synth_CapA"/>
</dbReference>
<dbReference type="PANTHER" id="PTHR33393:SF11">
    <property type="entry name" value="POLYGLUTAMINE SYNTHESIS ACCESSORY PROTEIN RV0574C-RELATED"/>
    <property type="match status" value="1"/>
</dbReference>
<protein>
    <submittedName>
        <fullName evidence="3">Capsular biosynthesis protein</fullName>
    </submittedName>
</protein>
<evidence type="ECO:0000313" key="3">
    <source>
        <dbReference type="EMBL" id="OQP62893.1"/>
    </source>
</evidence>
<dbReference type="SMART" id="SM00854">
    <property type="entry name" value="PGA_cap"/>
    <property type="match status" value="1"/>
</dbReference>
<organism evidence="3 4">
    <name type="scientific">Niastella vici</name>
    <dbReference type="NCBI Taxonomy" id="1703345"/>
    <lineage>
        <taxon>Bacteria</taxon>
        <taxon>Pseudomonadati</taxon>
        <taxon>Bacteroidota</taxon>
        <taxon>Chitinophagia</taxon>
        <taxon>Chitinophagales</taxon>
        <taxon>Chitinophagaceae</taxon>
        <taxon>Niastella</taxon>
    </lineage>
</organism>
<dbReference type="CDD" id="cd07381">
    <property type="entry name" value="MPP_CapA"/>
    <property type="match status" value="1"/>
</dbReference>
<evidence type="ECO:0000259" key="2">
    <source>
        <dbReference type="SMART" id="SM00854"/>
    </source>
</evidence>
<evidence type="ECO:0000256" key="1">
    <source>
        <dbReference type="ARBA" id="ARBA00005662"/>
    </source>
</evidence>
<dbReference type="PANTHER" id="PTHR33393">
    <property type="entry name" value="POLYGLUTAMINE SYNTHESIS ACCESSORY PROTEIN RV0574C-RELATED"/>
    <property type="match status" value="1"/>
</dbReference>
<proteinExistence type="inferred from homology"/>
<dbReference type="OrthoDB" id="9810906at2"/>
<dbReference type="Proteomes" id="UP000192796">
    <property type="component" value="Unassembled WGS sequence"/>
</dbReference>
<dbReference type="EMBL" id="LVYD01000048">
    <property type="protein sequence ID" value="OQP62893.1"/>
    <property type="molecule type" value="Genomic_DNA"/>
</dbReference>
<sequence>MKLLLTGDVMLGRLVNENLKSHPPDYPWGDTLPVFKEADVRICNLECVISSKGSPALKVFTFRSDPGNIAVLGAAGINAVSLANNHTLDYGREALADTFVLLEKAGIRYAGAGPNLLAAQHPAILEMGLVKVGLLSGTDANEPGWGAGSDRSGIWYVPVEKRDPRARDLIESIKEAKTTVNLLIVALHWGSNWGDEPEPGHREFAHMLIDAGADIIFGHSCHVFRGIEIYRKRPIIYSAGDFIDDYAVDAIERNDESFIFMIEIFGQSIQKILLYPTIIENFQARLAGLSRAINIAARMESLCRELGTQARWNEASGTLDIKIG</sequence>
<dbReference type="SUPFAM" id="SSF56300">
    <property type="entry name" value="Metallo-dependent phosphatases"/>
    <property type="match status" value="1"/>
</dbReference>
<comment type="caution">
    <text evidence="3">The sequence shown here is derived from an EMBL/GenBank/DDBJ whole genome shotgun (WGS) entry which is preliminary data.</text>
</comment>